<sequence length="265" mass="27152">MATKAVTIALAAFGGVVLLGGGTAAAVAGVHAIAPTSEATATDVRGVQSLDARVDGAELRVEFHDGDDARLRAERGSTDGWTLRTDGGELQVRSPQRGWFGWFTPDVFGDDWFGEGDSVTLLLPESLAGIDADLTLNAGALSADGRFGELDADLSAGRMDLNGSADSLELSLSAGAAGVTLDGVDEASFDVSAGRADAELTGSAPSEVSVEVSAGQLNLTLPEETYDLRQEVSAGSLNSELRQDPDSANVVRVSVSAGTVNLREG</sequence>
<proteinExistence type="predicted"/>
<evidence type="ECO:0000313" key="2">
    <source>
        <dbReference type="EMBL" id="MEJ1089628.1"/>
    </source>
</evidence>
<keyword evidence="3" id="KW-1185">Reference proteome</keyword>
<organism evidence="2 3">
    <name type="scientific">Microbacterium bandirmense</name>
    <dbReference type="NCBI Taxonomy" id="3122050"/>
    <lineage>
        <taxon>Bacteria</taxon>
        <taxon>Bacillati</taxon>
        <taxon>Actinomycetota</taxon>
        <taxon>Actinomycetes</taxon>
        <taxon>Micrococcales</taxon>
        <taxon>Microbacteriaceae</taxon>
        <taxon>Microbacterium</taxon>
    </lineage>
</organism>
<dbReference type="Proteomes" id="UP001371224">
    <property type="component" value="Unassembled WGS sequence"/>
</dbReference>
<evidence type="ECO:0000256" key="1">
    <source>
        <dbReference type="SAM" id="SignalP"/>
    </source>
</evidence>
<dbReference type="EMBL" id="JBBDGM010000016">
    <property type="protein sequence ID" value="MEJ1089628.1"/>
    <property type="molecule type" value="Genomic_DNA"/>
</dbReference>
<protein>
    <recommendedName>
        <fullName evidence="4">Adhesin domain-containing protein</fullName>
    </recommendedName>
</protein>
<evidence type="ECO:0000313" key="3">
    <source>
        <dbReference type="Proteomes" id="UP001371224"/>
    </source>
</evidence>
<comment type="caution">
    <text evidence="2">The sequence shown here is derived from an EMBL/GenBank/DDBJ whole genome shotgun (WGS) entry which is preliminary data.</text>
</comment>
<dbReference type="RefSeq" id="WP_337333274.1">
    <property type="nucleotide sequence ID" value="NZ_JBBDGM010000016.1"/>
</dbReference>
<feature type="chain" id="PRO_5047260349" description="Adhesin domain-containing protein" evidence="1">
    <location>
        <begin position="29"/>
        <end position="265"/>
    </location>
</feature>
<feature type="signal peptide" evidence="1">
    <location>
        <begin position="1"/>
        <end position="28"/>
    </location>
</feature>
<keyword evidence="1" id="KW-0732">Signal</keyword>
<name>A0ABU8LG27_9MICO</name>
<gene>
    <name evidence="2" type="ORF">WDU99_15035</name>
</gene>
<accession>A0ABU8LG27</accession>
<reference evidence="2 3" key="1">
    <citation type="submission" date="2024-02" db="EMBL/GenBank/DDBJ databases">
        <authorList>
            <person name="Saticioglu I.B."/>
        </authorList>
    </citation>
    <scope>NUCLEOTIDE SEQUENCE [LARGE SCALE GENOMIC DNA]</scope>
    <source>
        <strain evidence="2 3">Mu-80</strain>
    </source>
</reference>
<evidence type="ECO:0008006" key="4">
    <source>
        <dbReference type="Google" id="ProtNLM"/>
    </source>
</evidence>